<name>A0ACB9ELC6_ARCLA</name>
<comment type="caution">
    <text evidence="1">The sequence shown here is derived from an EMBL/GenBank/DDBJ whole genome shotgun (WGS) entry which is preliminary data.</text>
</comment>
<protein>
    <submittedName>
        <fullName evidence="1">Uncharacterized protein</fullName>
    </submittedName>
</protein>
<reference evidence="2" key="1">
    <citation type="journal article" date="2022" name="Mol. Ecol. Resour.">
        <title>The genomes of chicory, endive, great burdock and yacon provide insights into Asteraceae palaeo-polyploidization history and plant inulin production.</title>
        <authorList>
            <person name="Fan W."/>
            <person name="Wang S."/>
            <person name="Wang H."/>
            <person name="Wang A."/>
            <person name="Jiang F."/>
            <person name="Liu H."/>
            <person name="Zhao H."/>
            <person name="Xu D."/>
            <person name="Zhang Y."/>
        </authorList>
    </citation>
    <scope>NUCLEOTIDE SEQUENCE [LARGE SCALE GENOMIC DNA]</scope>
    <source>
        <strain evidence="2">cv. Niubang</strain>
    </source>
</reference>
<keyword evidence="2" id="KW-1185">Reference proteome</keyword>
<evidence type="ECO:0000313" key="2">
    <source>
        <dbReference type="Proteomes" id="UP001055879"/>
    </source>
</evidence>
<dbReference type="EMBL" id="CM042048">
    <property type="protein sequence ID" value="KAI3759266.1"/>
    <property type="molecule type" value="Genomic_DNA"/>
</dbReference>
<proteinExistence type="predicted"/>
<organism evidence="1 2">
    <name type="scientific">Arctium lappa</name>
    <name type="common">Greater burdock</name>
    <name type="synonym">Lappa major</name>
    <dbReference type="NCBI Taxonomy" id="4217"/>
    <lineage>
        <taxon>Eukaryota</taxon>
        <taxon>Viridiplantae</taxon>
        <taxon>Streptophyta</taxon>
        <taxon>Embryophyta</taxon>
        <taxon>Tracheophyta</taxon>
        <taxon>Spermatophyta</taxon>
        <taxon>Magnoliopsida</taxon>
        <taxon>eudicotyledons</taxon>
        <taxon>Gunneridae</taxon>
        <taxon>Pentapetalae</taxon>
        <taxon>asterids</taxon>
        <taxon>campanulids</taxon>
        <taxon>Asterales</taxon>
        <taxon>Asteraceae</taxon>
        <taxon>Carduoideae</taxon>
        <taxon>Cardueae</taxon>
        <taxon>Arctiinae</taxon>
        <taxon>Arctium</taxon>
    </lineage>
</organism>
<reference evidence="1 2" key="2">
    <citation type="journal article" date="2022" name="Mol. Ecol. Resour.">
        <title>The genomes of chicory, endive, great burdock and yacon provide insights into Asteraceae paleo-polyploidization history and plant inulin production.</title>
        <authorList>
            <person name="Fan W."/>
            <person name="Wang S."/>
            <person name="Wang H."/>
            <person name="Wang A."/>
            <person name="Jiang F."/>
            <person name="Liu H."/>
            <person name="Zhao H."/>
            <person name="Xu D."/>
            <person name="Zhang Y."/>
        </authorList>
    </citation>
    <scope>NUCLEOTIDE SEQUENCE [LARGE SCALE GENOMIC DNA]</scope>
    <source>
        <strain evidence="2">cv. Niubang</strain>
    </source>
</reference>
<sequence>MAECSGMGCCNVNFLLKIKNTDMIPRINWSRYIYECLKRSKSRWRNDTYDRFYVGPLTFLTLLYVESTVCNIKDIPTNVPPLRKWSMDHLRERLASAYKEGSLEMAKLRDPLSAKSQRAREKQPGECADTPVSPEPDRKEPDSPDDAETMKKVIIYNLYPLNVIVKR</sequence>
<dbReference type="Proteomes" id="UP001055879">
    <property type="component" value="Linkage Group LG02"/>
</dbReference>
<accession>A0ACB9ELC6</accession>
<gene>
    <name evidence="1" type="ORF">L6452_06955</name>
</gene>
<evidence type="ECO:0000313" key="1">
    <source>
        <dbReference type="EMBL" id="KAI3759266.1"/>
    </source>
</evidence>